<accession>A0ABV7QAU7</accession>
<organism evidence="1 2">
    <name type="scientific">Amycolatopsis halotolerans</name>
    <dbReference type="NCBI Taxonomy" id="330083"/>
    <lineage>
        <taxon>Bacteria</taxon>
        <taxon>Bacillati</taxon>
        <taxon>Actinomycetota</taxon>
        <taxon>Actinomycetes</taxon>
        <taxon>Pseudonocardiales</taxon>
        <taxon>Pseudonocardiaceae</taxon>
        <taxon>Amycolatopsis</taxon>
    </lineage>
</organism>
<gene>
    <name evidence="1" type="ORF">ACFORO_09860</name>
</gene>
<keyword evidence="2" id="KW-1185">Reference proteome</keyword>
<dbReference type="EMBL" id="JBHRWI010000013">
    <property type="protein sequence ID" value="MFC3510468.1"/>
    <property type="molecule type" value="Genomic_DNA"/>
</dbReference>
<comment type="caution">
    <text evidence="1">The sequence shown here is derived from an EMBL/GenBank/DDBJ whole genome shotgun (WGS) entry which is preliminary data.</text>
</comment>
<name>A0ABV7QAU7_9PSEU</name>
<proteinExistence type="predicted"/>
<dbReference type="RefSeq" id="WP_377872014.1">
    <property type="nucleotide sequence ID" value="NZ_JBHMAY010000035.1"/>
</dbReference>
<protein>
    <recommendedName>
        <fullName evidence="3">Protein NO VEIN C-terminal domain-containing protein</fullName>
    </recommendedName>
</protein>
<reference evidence="2" key="1">
    <citation type="journal article" date="2019" name="Int. J. Syst. Evol. Microbiol.">
        <title>The Global Catalogue of Microorganisms (GCM) 10K type strain sequencing project: providing services to taxonomists for standard genome sequencing and annotation.</title>
        <authorList>
            <consortium name="The Broad Institute Genomics Platform"/>
            <consortium name="The Broad Institute Genome Sequencing Center for Infectious Disease"/>
            <person name="Wu L."/>
            <person name="Ma J."/>
        </authorList>
    </citation>
    <scope>NUCLEOTIDE SEQUENCE [LARGE SCALE GENOMIC DNA]</scope>
    <source>
        <strain evidence="2">CGMCC 4.7682</strain>
    </source>
</reference>
<evidence type="ECO:0008006" key="3">
    <source>
        <dbReference type="Google" id="ProtNLM"/>
    </source>
</evidence>
<evidence type="ECO:0000313" key="1">
    <source>
        <dbReference type="EMBL" id="MFC3510468.1"/>
    </source>
</evidence>
<sequence>MLTPVLSLASRDIAAADQEITEARAAVAALVEAVTASTDPLQFGQGLDEFCSNELLLTMGGRALAARCFALATPPRPAEGETAPSPAQVSRHADALETYARLSLAGQASEYKLFGLIEDIATPQPRRYAQAVLRSVGAAYDRWPVDDRVIGVVGILSGVTPAGYTAPEDTTVTRDREYVKDIASDACWTTANIELVRVFRASGAHEVTAHLEAALEALSFAKAQDERDDIEALHGTLRLLRAFMADLVEHGAAARSAAEWELDLSLVEAITARVQDLAVGGYGLSHWSGDRKQLVLEGWARLTRDLAWLRDKLDRDSLYDAAVVIDDLLQIYSASHTYEITSDVGGIESVRALVRPAIAGGFAARAGLMRNLCDHIEFLQQRVETADGDTTQDEERLGAALALQEAAKAALLAAPEPPGKDPAQGAAQLPPLLAEFLGPHAGAAEALAGLAPAVLRGLNTALADVRDANALDHDLVITEVRKGMLDALASCPDFKGDVPQAVQAVLDQLIRFVSRCMNSQESSREYLFRDDADEHDLHADLYDWLCNGSLSNLTNVEVQEIGAGRVDIQVSFPGFHLYLELKADKTMVPVAEKQKYIKQTVTYQATDVQIGFLVVLRLAQPKDKGPAPHLRDYVNHATIGIPGDSSERHVVMLEIPGRQTKPSSVH</sequence>
<evidence type="ECO:0000313" key="2">
    <source>
        <dbReference type="Proteomes" id="UP001595764"/>
    </source>
</evidence>
<dbReference type="Proteomes" id="UP001595764">
    <property type="component" value="Unassembled WGS sequence"/>
</dbReference>